<gene>
    <name evidence="3" type="ORF">HannXRQ_Chr04g0123511</name>
    <name evidence="2" type="ORF">HanXRQr2_Chr04g0186071</name>
</gene>
<proteinExistence type="predicted"/>
<evidence type="ECO:0000313" key="4">
    <source>
        <dbReference type="Proteomes" id="UP000215914"/>
    </source>
</evidence>
<evidence type="ECO:0000256" key="1">
    <source>
        <dbReference type="SAM" id="Phobius"/>
    </source>
</evidence>
<dbReference type="Proteomes" id="UP000215914">
    <property type="component" value="Chromosome 4"/>
</dbReference>
<dbReference type="InParanoid" id="A0A251V4L2"/>
<protein>
    <submittedName>
        <fullName evidence="3">Uncharacterized protein</fullName>
    </submittedName>
</protein>
<organism evidence="3 4">
    <name type="scientific">Helianthus annuus</name>
    <name type="common">Common sunflower</name>
    <dbReference type="NCBI Taxonomy" id="4232"/>
    <lineage>
        <taxon>Eukaryota</taxon>
        <taxon>Viridiplantae</taxon>
        <taxon>Streptophyta</taxon>
        <taxon>Embryophyta</taxon>
        <taxon>Tracheophyta</taxon>
        <taxon>Spermatophyta</taxon>
        <taxon>Magnoliopsida</taxon>
        <taxon>eudicotyledons</taxon>
        <taxon>Gunneridae</taxon>
        <taxon>Pentapetalae</taxon>
        <taxon>asterids</taxon>
        <taxon>campanulids</taxon>
        <taxon>Asterales</taxon>
        <taxon>Asteraceae</taxon>
        <taxon>Asteroideae</taxon>
        <taxon>Heliantheae alliance</taxon>
        <taxon>Heliantheae</taxon>
        <taxon>Helianthus</taxon>
    </lineage>
</organism>
<dbReference type="AlphaFoldDB" id="A0A251V4L2"/>
<dbReference type="Gramene" id="mRNA:HanXRQr2_Chr04g0186071">
    <property type="protein sequence ID" value="CDS:HanXRQr2_Chr04g0186071.1"/>
    <property type="gene ID" value="HanXRQr2_Chr04g0186071"/>
</dbReference>
<dbReference type="EMBL" id="MNCJ02000319">
    <property type="protein sequence ID" value="KAF5811841.1"/>
    <property type="molecule type" value="Genomic_DNA"/>
</dbReference>
<reference evidence="2 4" key="1">
    <citation type="journal article" date="2017" name="Nature">
        <title>The sunflower genome provides insights into oil metabolism, flowering and Asterid evolution.</title>
        <authorList>
            <person name="Badouin H."/>
            <person name="Gouzy J."/>
            <person name="Grassa C.J."/>
            <person name="Murat F."/>
            <person name="Staton S.E."/>
            <person name="Cottret L."/>
            <person name="Lelandais-Briere C."/>
            <person name="Owens G.L."/>
            <person name="Carrere S."/>
            <person name="Mayjonade B."/>
            <person name="Legrand L."/>
            <person name="Gill N."/>
            <person name="Kane N.C."/>
            <person name="Bowers J.E."/>
            <person name="Hubner S."/>
            <person name="Bellec A."/>
            <person name="Berard A."/>
            <person name="Berges H."/>
            <person name="Blanchet N."/>
            <person name="Boniface M.C."/>
            <person name="Brunel D."/>
            <person name="Catrice O."/>
            <person name="Chaidir N."/>
            <person name="Claudel C."/>
            <person name="Donnadieu C."/>
            <person name="Faraut T."/>
            <person name="Fievet G."/>
            <person name="Helmstetter N."/>
            <person name="King M."/>
            <person name="Knapp S.J."/>
            <person name="Lai Z."/>
            <person name="Le Paslier M.C."/>
            <person name="Lippi Y."/>
            <person name="Lorenzon L."/>
            <person name="Mandel J.R."/>
            <person name="Marage G."/>
            <person name="Marchand G."/>
            <person name="Marquand E."/>
            <person name="Bret-Mestries E."/>
            <person name="Morien E."/>
            <person name="Nambeesan S."/>
            <person name="Nguyen T."/>
            <person name="Pegot-Espagnet P."/>
            <person name="Pouilly N."/>
            <person name="Raftis F."/>
            <person name="Sallet E."/>
            <person name="Schiex T."/>
            <person name="Thomas J."/>
            <person name="Vandecasteele C."/>
            <person name="Vares D."/>
            <person name="Vear F."/>
            <person name="Vautrin S."/>
            <person name="Crespi M."/>
            <person name="Mangin B."/>
            <person name="Burke J.M."/>
            <person name="Salse J."/>
            <person name="Munos S."/>
            <person name="Vincourt P."/>
            <person name="Rieseberg L.H."/>
            <person name="Langlade N.B."/>
        </authorList>
    </citation>
    <scope>NUCLEOTIDE SEQUENCE [LARGE SCALE GENOMIC DNA]</scope>
    <source>
        <strain evidence="4">cv. SF193</strain>
        <tissue evidence="2">Leaves</tissue>
    </source>
</reference>
<keyword evidence="4" id="KW-1185">Reference proteome</keyword>
<evidence type="ECO:0000313" key="2">
    <source>
        <dbReference type="EMBL" id="KAF5811841.1"/>
    </source>
</evidence>
<evidence type="ECO:0000313" key="3">
    <source>
        <dbReference type="EMBL" id="OTG29551.1"/>
    </source>
</evidence>
<keyword evidence="1" id="KW-1133">Transmembrane helix</keyword>
<reference evidence="3" key="2">
    <citation type="submission" date="2017-02" db="EMBL/GenBank/DDBJ databases">
        <title>Sunflower complete genome.</title>
        <authorList>
            <person name="Langlade N."/>
            <person name="Munos S."/>
        </authorList>
    </citation>
    <scope>NUCLEOTIDE SEQUENCE [LARGE SCALE GENOMIC DNA]</scope>
    <source>
        <tissue evidence="3">Leaves</tissue>
    </source>
</reference>
<sequence>MLVHLYGFLITSHLPARCGGSGDYNRILVYRLFISRIVIYCIVRKLVLLFVICWHSFFC</sequence>
<dbReference type="EMBL" id="CM007893">
    <property type="protein sequence ID" value="OTG29551.1"/>
    <property type="molecule type" value="Genomic_DNA"/>
</dbReference>
<name>A0A251V4L2_HELAN</name>
<accession>A0A251V4L2</accession>
<feature type="transmembrane region" description="Helical" evidence="1">
    <location>
        <begin position="37"/>
        <end position="57"/>
    </location>
</feature>
<keyword evidence="1" id="KW-0472">Membrane</keyword>
<reference evidence="2" key="3">
    <citation type="submission" date="2020-06" db="EMBL/GenBank/DDBJ databases">
        <title>Helianthus annuus Genome sequencing and assembly Release 2.</title>
        <authorList>
            <person name="Gouzy J."/>
            <person name="Langlade N."/>
            <person name="Munos S."/>
        </authorList>
    </citation>
    <scope>NUCLEOTIDE SEQUENCE</scope>
    <source>
        <tissue evidence="2">Leaves</tissue>
    </source>
</reference>
<keyword evidence="1" id="KW-0812">Transmembrane</keyword>